<comment type="similarity">
    <text evidence="1">Belongs to the MDM20/NAA25 family.</text>
</comment>
<evidence type="ECO:0000313" key="2">
    <source>
        <dbReference type="EMBL" id="RKU45268.1"/>
    </source>
</evidence>
<dbReference type="GO" id="GO:0031416">
    <property type="term" value="C:NatB complex"/>
    <property type="evidence" value="ECO:0007669"/>
    <property type="project" value="TreeGrafter"/>
</dbReference>
<organism evidence="2 3">
    <name type="scientific">Coniochaeta pulveracea</name>
    <dbReference type="NCBI Taxonomy" id="177199"/>
    <lineage>
        <taxon>Eukaryota</taxon>
        <taxon>Fungi</taxon>
        <taxon>Dikarya</taxon>
        <taxon>Ascomycota</taxon>
        <taxon>Pezizomycotina</taxon>
        <taxon>Sordariomycetes</taxon>
        <taxon>Sordariomycetidae</taxon>
        <taxon>Coniochaetales</taxon>
        <taxon>Coniochaetaceae</taxon>
        <taxon>Coniochaeta</taxon>
    </lineage>
</organism>
<proteinExistence type="inferred from homology"/>
<evidence type="ECO:0008006" key="4">
    <source>
        <dbReference type="Google" id="ProtNLM"/>
    </source>
</evidence>
<accession>A0A420YBI5</accession>
<dbReference type="STRING" id="177199.A0A420YBI5"/>
<comment type="caution">
    <text evidence="2">The sequence shown here is derived from an EMBL/GenBank/DDBJ whole genome shotgun (WGS) entry which is preliminary data.</text>
</comment>
<dbReference type="InterPro" id="IPR019183">
    <property type="entry name" value="NAA25_NatB_aux_su"/>
</dbReference>
<name>A0A420YBI5_9PEZI</name>
<dbReference type="EMBL" id="QVQW01000022">
    <property type="protein sequence ID" value="RKU45268.1"/>
    <property type="molecule type" value="Genomic_DNA"/>
</dbReference>
<dbReference type="OrthoDB" id="1874341at2759"/>
<evidence type="ECO:0000256" key="1">
    <source>
        <dbReference type="ARBA" id="ARBA00006298"/>
    </source>
</evidence>
<evidence type="ECO:0000313" key="3">
    <source>
        <dbReference type="Proteomes" id="UP000275385"/>
    </source>
</evidence>
<reference evidence="2 3" key="1">
    <citation type="submission" date="2018-08" db="EMBL/GenBank/DDBJ databases">
        <title>Draft genome of the lignicolous fungus Coniochaeta pulveracea.</title>
        <authorList>
            <person name="Borstlap C.J."/>
            <person name="De Witt R.N."/>
            <person name="Botha A."/>
            <person name="Volschenk H."/>
        </authorList>
    </citation>
    <scope>NUCLEOTIDE SEQUENCE [LARGE SCALE GENOMIC DNA]</scope>
    <source>
        <strain evidence="2 3">CAB683</strain>
    </source>
</reference>
<protein>
    <recommendedName>
        <fullName evidence="4">N-acetyltransferase B complex non catalytic subunit</fullName>
    </recommendedName>
</protein>
<dbReference type="PANTHER" id="PTHR22767:SF3">
    <property type="entry name" value="N-ALPHA-ACETYLTRANSFERASE 25, NATB AUXILIARY SUBUNIT"/>
    <property type="match status" value="1"/>
</dbReference>
<dbReference type="Proteomes" id="UP000275385">
    <property type="component" value="Unassembled WGS sequence"/>
</dbReference>
<keyword evidence="3" id="KW-1185">Reference proteome</keyword>
<gene>
    <name evidence="2" type="ORF">DL546_004985</name>
</gene>
<sequence length="1005" mass="113123">MSYSRHYRPALKSSVDVQLQTAFSDGNWQTVIRLADKRAKSLKDPYYDAIKLCAQSQLDTANDQYSVVFAVDDLVSKGTTVKDLETIELYEWACEDQIEASDYSNTFGVLRSRYVKANPRAITNGISCLQACLLHWDLVNAQQIAAVLDKASSNSNDRRPMFWNITLTYLLSISPQCPDGKQKLFGLLAFKQLEKAAVLSELAEKSNDDLADRGLRAEEELYLYYRVLAKNSSSDDYLKQILHPELGAMKQFEQGKKQLFLEALDVFEAQERWDQIFELCRQALSLMEDEGVPSYLAADWKVWKRFIAAASKKSDDEAAFEQVQQLLQTFVSTKSKTAQMYKKNIALAVLETHFRLPQSLLSSKARLDGLSPRVAQICLYLDNNYDRLSAFNDLKSYVEELDFEEFKYLLEVMIPKLAESEPTPAKSFLLKVLELKFRYLLTTCPQSRSELPSVVSETSEPSSYRCRFCGNTGISPCTSCLEAIVSSAASTRQDINKDAEFVKTIPGLDKDPRAHLSMLIGLCLIKLAKLTGKPPTGPAPPPLQETKTFRFLQAVLVLDSQLQETPNDNGLRLLLVELYLLLGCASYAYKLWTPLDVKRTIQDALSPHFFDRISTLSPSLFLNNRFIAPLWSYYTNTLRDPCPMRIWDAFSTGSYSSILDMTEYDDRLRRSCTVVMTVVEERQAALRFRGRLDDPVHESSLVAKITDDTELVNAVDYGSFTNLESRYSAAVQDLVRLGPAPSNERSHLALLTAQFRDVIDYRSPKDYKPAKQQDNLAKEHIYNIEMLSRVHESMTSFLHKTSTPAKLTSAEDALYTFTALLAGFLATALTHPRTPEPLPASIIDNITALKTVLATLRTEFNSDSLLDQLTSMHTLSCLLDIAVSIKHSVVLIGTWHEREQSRDRSGKSGCHKDIIGALKAFDGLAVKAINDVKFRIKSLKEKLGEGGWLDKILDWTFNQSDGSDDILDKAVEDVIGGRGNAEEWAGKVFESWNEGVTGWTLVKME</sequence>
<dbReference type="PANTHER" id="PTHR22767">
    <property type="entry name" value="N-TERMINAL ACETYLTRANSFERASE-RELATED"/>
    <property type="match status" value="1"/>
</dbReference>
<dbReference type="AlphaFoldDB" id="A0A420YBI5"/>
<dbReference type="Pfam" id="PF09797">
    <property type="entry name" value="NatB_MDM20"/>
    <property type="match status" value="1"/>
</dbReference>